<accession>A0A0E9UA97</accession>
<dbReference type="EMBL" id="GBXM01045836">
    <property type="protein sequence ID" value="JAH62741.1"/>
    <property type="molecule type" value="Transcribed_RNA"/>
</dbReference>
<protein>
    <submittedName>
        <fullName evidence="1">Uncharacterized protein</fullName>
    </submittedName>
</protein>
<dbReference type="AlphaFoldDB" id="A0A0E9UA97"/>
<reference evidence="1" key="1">
    <citation type="submission" date="2014-11" db="EMBL/GenBank/DDBJ databases">
        <authorList>
            <person name="Amaro Gonzalez C."/>
        </authorList>
    </citation>
    <scope>NUCLEOTIDE SEQUENCE</scope>
</reference>
<reference evidence="1" key="2">
    <citation type="journal article" date="2015" name="Fish Shellfish Immunol.">
        <title>Early steps in the European eel (Anguilla anguilla)-Vibrio vulnificus interaction in the gills: Role of the RtxA13 toxin.</title>
        <authorList>
            <person name="Callol A."/>
            <person name="Pajuelo D."/>
            <person name="Ebbesson L."/>
            <person name="Teles M."/>
            <person name="MacKenzie S."/>
            <person name="Amaro C."/>
        </authorList>
    </citation>
    <scope>NUCLEOTIDE SEQUENCE</scope>
</reference>
<sequence length="39" mass="4562">MHFIPFLHKLSFGELIQVIAVIAKLFCEEKTFLAFTCKF</sequence>
<organism evidence="1">
    <name type="scientific">Anguilla anguilla</name>
    <name type="common">European freshwater eel</name>
    <name type="synonym">Muraena anguilla</name>
    <dbReference type="NCBI Taxonomy" id="7936"/>
    <lineage>
        <taxon>Eukaryota</taxon>
        <taxon>Metazoa</taxon>
        <taxon>Chordata</taxon>
        <taxon>Craniata</taxon>
        <taxon>Vertebrata</taxon>
        <taxon>Euteleostomi</taxon>
        <taxon>Actinopterygii</taxon>
        <taxon>Neopterygii</taxon>
        <taxon>Teleostei</taxon>
        <taxon>Anguilliformes</taxon>
        <taxon>Anguillidae</taxon>
        <taxon>Anguilla</taxon>
    </lineage>
</organism>
<name>A0A0E9UA97_ANGAN</name>
<evidence type="ECO:0000313" key="1">
    <source>
        <dbReference type="EMBL" id="JAH62741.1"/>
    </source>
</evidence>
<proteinExistence type="predicted"/>